<keyword evidence="2" id="KW-0677">Repeat</keyword>
<evidence type="ECO:0000313" key="6">
    <source>
        <dbReference type="EnsemblMetazoa" id="HelroP178864"/>
    </source>
</evidence>
<feature type="region of interest" description="Disordered" evidence="3">
    <location>
        <begin position="423"/>
        <end position="455"/>
    </location>
</feature>
<dbReference type="Pfam" id="PF17902">
    <property type="entry name" value="SH3_10"/>
    <property type="match status" value="1"/>
</dbReference>
<dbReference type="InterPro" id="IPR041615">
    <property type="entry name" value="Desmoplakin_SH3"/>
</dbReference>
<keyword evidence="7" id="KW-1185">Reference proteome</keyword>
<evidence type="ECO:0000256" key="1">
    <source>
        <dbReference type="ARBA" id="ARBA00022553"/>
    </source>
</evidence>
<sequence length="731" mass="81723">MIVQYYHNLHSTFDRIYRALKHVITANQSYDGDFSSALLLADELRAVERSVTSLAADVSEIIATLRNIIPIRERTIITSSSSSSAPSAAPEVASATTSGRKEVIAVVICDYSVKEVNLAKNDRVTIIDRPSLILWKVKTSQGHYLDVPSALVVIVGYDDDLVKSVKSLYELFTDYVARLKTTMMGKMMMLLSHVFKPQYNNLETILIENLNPETKIHLSNTINDIQSSLCKLGRTDQVKDLPGINYVNEEVKHADRLRDVLDRIMNVNSLLDLTNQRSYAVTVDLKQQQQQQLQQQHFKRLHQLDDQAFISHIRDLSNFLFTFDSQSSQSSATVVVVSNQSEQRHSSSFTKDVQKTVVLPTPIEASTTATITSVAAAIDTSYTFDSTTTTTKVITSVDDVTSSRGLSADEIDVLTIAYKNKTSDATAAPSHQTPQRKSSRSLSRQRTETSPIKTSETEHLYAAQCEEDKKFVIKSVFDCTSGLEISLNEALERRIVDADAGTYLVDADTMKTIPIAQAMSQSFIKVQSAIVKKSSERKLSVGLVTVKTLKVIIKIDDDEEDDGEDEVIENDDVSGAVNESDNDYLIKWVVDTKSNSKLSPKKALSQKVIDLPKGTFTDTANNKVINLKDAIDQNWVNLSRQNNKLPQKPDIIPAEIYESVTYAIRGVVDRRSEKVYPFLEACREGLIDRETGVYYDLLERKKYSVEEALKSGYVKGGVVKNLRDINIWDEL</sequence>
<evidence type="ECO:0000256" key="2">
    <source>
        <dbReference type="ARBA" id="ARBA00022737"/>
    </source>
</evidence>
<proteinExistence type="predicted"/>
<feature type="compositionally biased region" description="Polar residues" evidence="3">
    <location>
        <begin position="423"/>
        <end position="433"/>
    </location>
</feature>
<dbReference type="InterPro" id="IPR035915">
    <property type="entry name" value="Plakin_repeat_sf"/>
</dbReference>
<evidence type="ECO:0000313" key="7">
    <source>
        <dbReference type="Proteomes" id="UP000015101"/>
    </source>
</evidence>
<dbReference type="SUPFAM" id="SSF75399">
    <property type="entry name" value="Plakin repeat"/>
    <property type="match status" value="2"/>
</dbReference>
<name>T1FDU1_HELRO</name>
<dbReference type="GO" id="GO:0005856">
    <property type="term" value="C:cytoskeleton"/>
    <property type="evidence" value="ECO:0007669"/>
    <property type="project" value="InterPro"/>
</dbReference>
<reference evidence="5 7" key="2">
    <citation type="journal article" date="2013" name="Nature">
        <title>Insights into bilaterian evolution from three spiralian genomes.</title>
        <authorList>
            <person name="Simakov O."/>
            <person name="Marletaz F."/>
            <person name="Cho S.J."/>
            <person name="Edsinger-Gonzales E."/>
            <person name="Havlak P."/>
            <person name="Hellsten U."/>
            <person name="Kuo D.H."/>
            <person name="Larsson T."/>
            <person name="Lv J."/>
            <person name="Arendt D."/>
            <person name="Savage R."/>
            <person name="Osoegawa K."/>
            <person name="de Jong P."/>
            <person name="Grimwood J."/>
            <person name="Chapman J.A."/>
            <person name="Shapiro H."/>
            <person name="Aerts A."/>
            <person name="Otillar R.P."/>
            <person name="Terry A.Y."/>
            <person name="Boore J.L."/>
            <person name="Grigoriev I.V."/>
            <person name="Lindberg D.R."/>
            <person name="Seaver E.C."/>
            <person name="Weisblat D.A."/>
            <person name="Putnam N.H."/>
            <person name="Rokhsar D.S."/>
        </authorList>
    </citation>
    <scope>NUCLEOTIDE SEQUENCE</scope>
</reference>
<dbReference type="EnsemblMetazoa" id="HelroT178864">
    <property type="protein sequence ID" value="HelroP178864"/>
    <property type="gene ID" value="HelroG178864"/>
</dbReference>
<dbReference type="KEGG" id="hro:HELRODRAFT_178864"/>
<dbReference type="EMBL" id="AMQM01006582">
    <property type="status" value="NOT_ANNOTATED_CDS"/>
    <property type="molecule type" value="Genomic_DNA"/>
</dbReference>
<dbReference type="Gene3D" id="2.30.30.40">
    <property type="entry name" value="SH3 Domains"/>
    <property type="match status" value="1"/>
</dbReference>
<organism evidence="6 7">
    <name type="scientific">Helobdella robusta</name>
    <name type="common">Californian leech</name>
    <dbReference type="NCBI Taxonomy" id="6412"/>
    <lineage>
        <taxon>Eukaryota</taxon>
        <taxon>Metazoa</taxon>
        <taxon>Spiralia</taxon>
        <taxon>Lophotrochozoa</taxon>
        <taxon>Annelida</taxon>
        <taxon>Clitellata</taxon>
        <taxon>Hirudinea</taxon>
        <taxon>Rhynchobdellida</taxon>
        <taxon>Glossiphoniidae</taxon>
        <taxon>Helobdella</taxon>
    </lineage>
</organism>
<dbReference type="SMART" id="SM00250">
    <property type="entry name" value="PLEC"/>
    <property type="match status" value="3"/>
</dbReference>
<reference evidence="6" key="3">
    <citation type="submission" date="2015-06" db="UniProtKB">
        <authorList>
            <consortium name="EnsemblMetazoa"/>
        </authorList>
    </citation>
    <scope>IDENTIFICATION</scope>
</reference>
<dbReference type="AlphaFoldDB" id="T1FDU1"/>
<dbReference type="GeneID" id="20206990"/>
<dbReference type="Gene3D" id="3.90.1290.10">
    <property type="entry name" value="Plakin repeat"/>
    <property type="match status" value="1"/>
</dbReference>
<accession>T1FDU1</accession>
<protein>
    <recommendedName>
        <fullName evidence="4">Desmoplakin SH3 domain-containing protein</fullName>
    </recommendedName>
</protein>
<dbReference type="EMBL" id="KB097496">
    <property type="protein sequence ID" value="ESN95946.1"/>
    <property type="molecule type" value="Genomic_DNA"/>
</dbReference>
<dbReference type="HOGENOM" id="CLU_379130_0_0_1"/>
<dbReference type="OrthoDB" id="6122729at2759"/>
<feature type="domain" description="Desmoplakin SH3" evidence="4">
    <location>
        <begin position="100"/>
        <end position="154"/>
    </location>
</feature>
<evidence type="ECO:0000259" key="4">
    <source>
        <dbReference type="Pfam" id="PF17902"/>
    </source>
</evidence>
<dbReference type="InterPro" id="IPR001101">
    <property type="entry name" value="Plectin_repeat"/>
</dbReference>
<gene>
    <name evidence="6" type="primary">20206990</name>
    <name evidence="5" type="ORF">HELRODRAFT_178864</name>
</gene>
<evidence type="ECO:0000256" key="3">
    <source>
        <dbReference type="SAM" id="MobiDB-lite"/>
    </source>
</evidence>
<dbReference type="STRING" id="6412.T1FDU1"/>
<dbReference type="Proteomes" id="UP000015101">
    <property type="component" value="Unassembled WGS sequence"/>
</dbReference>
<dbReference type="InParanoid" id="T1FDU1"/>
<dbReference type="RefSeq" id="XP_009025981.1">
    <property type="nucleotide sequence ID" value="XM_009027733.1"/>
</dbReference>
<evidence type="ECO:0000313" key="5">
    <source>
        <dbReference type="EMBL" id="ESN95946.1"/>
    </source>
</evidence>
<dbReference type="CTD" id="20206990"/>
<keyword evidence="1" id="KW-0597">Phosphoprotein</keyword>
<reference evidence="7" key="1">
    <citation type="submission" date="2012-12" db="EMBL/GenBank/DDBJ databases">
        <authorList>
            <person name="Hellsten U."/>
            <person name="Grimwood J."/>
            <person name="Chapman J.A."/>
            <person name="Shapiro H."/>
            <person name="Aerts A."/>
            <person name="Otillar R.P."/>
            <person name="Terry A.Y."/>
            <person name="Boore J.L."/>
            <person name="Simakov O."/>
            <person name="Marletaz F."/>
            <person name="Cho S.-J."/>
            <person name="Edsinger-Gonzales E."/>
            <person name="Havlak P."/>
            <person name="Kuo D.-H."/>
            <person name="Larsson T."/>
            <person name="Lv J."/>
            <person name="Arendt D."/>
            <person name="Savage R."/>
            <person name="Osoegawa K."/>
            <person name="de Jong P."/>
            <person name="Lindberg D.R."/>
            <person name="Seaver E.C."/>
            <person name="Weisblat D.A."/>
            <person name="Putnam N.H."/>
            <person name="Grigoriev I.V."/>
            <person name="Rokhsar D.S."/>
        </authorList>
    </citation>
    <scope>NUCLEOTIDE SEQUENCE</scope>
</reference>